<dbReference type="EMBL" id="AMCI01000946">
    <property type="protein sequence ID" value="EJX07188.1"/>
    <property type="molecule type" value="Genomic_DNA"/>
</dbReference>
<name>J9GW47_9ZZZZ</name>
<accession>J9GW47</accession>
<dbReference type="AlphaFoldDB" id="J9GW47"/>
<reference evidence="1" key="1">
    <citation type="journal article" date="2012" name="PLoS ONE">
        <title>Gene sets for utilization of primary and secondary nutrition supplies in the distal gut of endangered iberian lynx.</title>
        <authorList>
            <person name="Alcaide M."/>
            <person name="Messina E."/>
            <person name="Richter M."/>
            <person name="Bargiela R."/>
            <person name="Peplies J."/>
            <person name="Huws S.A."/>
            <person name="Newbold C.J."/>
            <person name="Golyshin P.N."/>
            <person name="Simon M.A."/>
            <person name="Lopez G."/>
            <person name="Yakimov M.M."/>
            <person name="Ferrer M."/>
        </authorList>
    </citation>
    <scope>NUCLEOTIDE SEQUENCE</scope>
</reference>
<evidence type="ECO:0000313" key="1">
    <source>
        <dbReference type="EMBL" id="EJX07188.1"/>
    </source>
</evidence>
<sequence length="308" mass="34308">MLQPAGVVVVFQHLHFVRETERSAHFDLVFGQICTVATVCLRLKANYRSHSVNTCHLVYIILNTFLVIKLLGDLFRSGFIHQHQSEACVDHRLTAHGVSKVLSGDTGVGKYLVVWFPANDGSSFSAWSRFTGHFSHRFTFLELQMIMGAVTVYIGGHPFTGILGGTKAQTVQAQRIFIVVFTGCKFASGIHLTKKQFPVVALLLLVIIHRQATTTVFNLHAAVFETSQGNFVSIALTGFIDRIGKNFKNRMGTPVHTVRAKNNGRTLTDTIGTLQRNNTVVTVLLFFCQNCLLHMVQVQPIWIFHTSP</sequence>
<comment type="caution">
    <text evidence="1">The sequence shown here is derived from an EMBL/GenBank/DDBJ whole genome shotgun (WGS) entry which is preliminary data.</text>
</comment>
<proteinExistence type="predicted"/>
<protein>
    <submittedName>
        <fullName evidence="1">Uncharacterized protein</fullName>
    </submittedName>
</protein>
<gene>
    <name evidence="1" type="ORF">EVA_04701</name>
</gene>
<organism evidence="1">
    <name type="scientific">gut metagenome</name>
    <dbReference type="NCBI Taxonomy" id="749906"/>
    <lineage>
        <taxon>unclassified sequences</taxon>
        <taxon>metagenomes</taxon>
        <taxon>organismal metagenomes</taxon>
    </lineage>
</organism>